<dbReference type="Gene3D" id="1.20.120.530">
    <property type="entry name" value="GntR ligand-binding domain-like"/>
    <property type="match status" value="1"/>
</dbReference>
<evidence type="ECO:0000256" key="3">
    <source>
        <dbReference type="ARBA" id="ARBA00023163"/>
    </source>
</evidence>
<dbReference type="InterPro" id="IPR000524">
    <property type="entry name" value="Tscrpt_reg_HTH_GntR"/>
</dbReference>
<dbReference type="CDD" id="cd07377">
    <property type="entry name" value="WHTH_GntR"/>
    <property type="match status" value="1"/>
</dbReference>
<keyword evidence="6" id="KW-1185">Reference proteome</keyword>
<dbReference type="InterPro" id="IPR036388">
    <property type="entry name" value="WH-like_DNA-bd_sf"/>
</dbReference>
<dbReference type="PANTHER" id="PTHR43537">
    <property type="entry name" value="TRANSCRIPTIONAL REGULATOR, GNTR FAMILY"/>
    <property type="match status" value="1"/>
</dbReference>
<accession>A0A6V8M5L1</accession>
<name>A0A6V8M5L1_9BACT</name>
<dbReference type="InterPro" id="IPR008920">
    <property type="entry name" value="TF_FadR/GntR_C"/>
</dbReference>
<keyword evidence="2" id="KW-0238">DNA-binding</keyword>
<dbReference type="Gene3D" id="1.10.10.10">
    <property type="entry name" value="Winged helix-like DNA-binding domain superfamily/Winged helix DNA-binding domain"/>
    <property type="match status" value="1"/>
</dbReference>
<comment type="caution">
    <text evidence="5">The sequence shown here is derived from an EMBL/GenBank/DDBJ whole genome shotgun (WGS) entry which is preliminary data.</text>
</comment>
<keyword evidence="1" id="KW-0805">Transcription regulation</keyword>
<dbReference type="RefSeq" id="WP_173086991.1">
    <property type="nucleotide sequence ID" value="NZ_BLTE01000024.1"/>
</dbReference>
<evidence type="ECO:0000256" key="2">
    <source>
        <dbReference type="ARBA" id="ARBA00023125"/>
    </source>
</evidence>
<dbReference type="GO" id="GO:0003700">
    <property type="term" value="F:DNA-binding transcription factor activity"/>
    <property type="evidence" value="ECO:0007669"/>
    <property type="project" value="InterPro"/>
</dbReference>
<dbReference type="PROSITE" id="PS50949">
    <property type="entry name" value="HTH_GNTR"/>
    <property type="match status" value="1"/>
</dbReference>
<evidence type="ECO:0000259" key="4">
    <source>
        <dbReference type="PROSITE" id="PS50949"/>
    </source>
</evidence>
<dbReference type="InterPro" id="IPR036390">
    <property type="entry name" value="WH_DNA-bd_sf"/>
</dbReference>
<dbReference type="GO" id="GO:0003677">
    <property type="term" value="F:DNA binding"/>
    <property type="evidence" value="ECO:0007669"/>
    <property type="project" value="UniProtKB-KW"/>
</dbReference>
<organism evidence="5 6">
    <name type="scientific">Fundidesulfovibrio magnetotacticus</name>
    <dbReference type="NCBI Taxonomy" id="2730080"/>
    <lineage>
        <taxon>Bacteria</taxon>
        <taxon>Pseudomonadati</taxon>
        <taxon>Thermodesulfobacteriota</taxon>
        <taxon>Desulfovibrionia</taxon>
        <taxon>Desulfovibrionales</taxon>
        <taxon>Desulfovibrionaceae</taxon>
        <taxon>Fundidesulfovibrio</taxon>
    </lineage>
</organism>
<reference evidence="5 6" key="1">
    <citation type="submission" date="2020-04" db="EMBL/GenBank/DDBJ databases">
        <authorList>
            <consortium name="Desulfovibrio sp. FSS-1 genome sequencing consortium"/>
            <person name="Shimoshige H."/>
            <person name="Kobayashi H."/>
            <person name="Maekawa T."/>
        </authorList>
    </citation>
    <scope>NUCLEOTIDE SEQUENCE [LARGE SCALE GENOMIC DNA]</scope>
    <source>
        <strain evidence="5 6">SIID29052-01</strain>
    </source>
</reference>
<gene>
    <name evidence="5" type="primary">lldR</name>
    <name evidence="5" type="ORF">NNJEOMEG_03727</name>
</gene>
<dbReference type="SMART" id="SM00345">
    <property type="entry name" value="HTH_GNTR"/>
    <property type="match status" value="1"/>
</dbReference>
<sequence>MVLQPVESQRLYQQVASQVAEALAGREWQPGQRLPSERDLALRFGVSRPTIREAIIALELQGLVEVRTGSGIFVKDLPAEPGQAVRASMDQGPSPFDLISARIVIEGELAAIAARDITSEEIEGLAEAIGKMEADIETGTQEVLSHEDGDLLFHARIAAVSRNSVLRAIVQDLWEGMRHPLFQAICRKVKLPTNARRAAKDHRVILDRIAVGDAEGARAAMRRHLEQVRRVLLGE</sequence>
<reference evidence="5 6" key="2">
    <citation type="submission" date="2020-05" db="EMBL/GenBank/DDBJ databases">
        <title>Draft genome sequence of Desulfovibrio sp. strainFSS-1.</title>
        <authorList>
            <person name="Shimoshige H."/>
            <person name="Kobayashi H."/>
            <person name="Maekawa T."/>
        </authorList>
    </citation>
    <scope>NUCLEOTIDE SEQUENCE [LARGE SCALE GENOMIC DNA]</scope>
    <source>
        <strain evidence="5 6">SIID29052-01</strain>
    </source>
</reference>
<dbReference type="SUPFAM" id="SSF48008">
    <property type="entry name" value="GntR ligand-binding domain-like"/>
    <property type="match status" value="1"/>
</dbReference>
<dbReference type="AlphaFoldDB" id="A0A6V8M5L1"/>
<dbReference type="SMART" id="SM00895">
    <property type="entry name" value="FCD"/>
    <property type="match status" value="1"/>
</dbReference>
<proteinExistence type="predicted"/>
<dbReference type="EMBL" id="BLTE01000024">
    <property type="protein sequence ID" value="GFK95855.1"/>
    <property type="molecule type" value="Genomic_DNA"/>
</dbReference>
<dbReference type="Pfam" id="PF00392">
    <property type="entry name" value="GntR"/>
    <property type="match status" value="1"/>
</dbReference>
<dbReference type="Pfam" id="PF07729">
    <property type="entry name" value="FCD"/>
    <property type="match status" value="1"/>
</dbReference>
<dbReference type="PRINTS" id="PR00035">
    <property type="entry name" value="HTHGNTR"/>
</dbReference>
<evidence type="ECO:0000313" key="6">
    <source>
        <dbReference type="Proteomes" id="UP000494245"/>
    </source>
</evidence>
<evidence type="ECO:0000256" key="1">
    <source>
        <dbReference type="ARBA" id="ARBA00023015"/>
    </source>
</evidence>
<evidence type="ECO:0000313" key="5">
    <source>
        <dbReference type="EMBL" id="GFK95855.1"/>
    </source>
</evidence>
<keyword evidence="3" id="KW-0804">Transcription</keyword>
<feature type="domain" description="HTH gntR-type" evidence="4">
    <location>
        <begin position="9"/>
        <end position="77"/>
    </location>
</feature>
<dbReference type="SUPFAM" id="SSF46785">
    <property type="entry name" value="Winged helix' DNA-binding domain"/>
    <property type="match status" value="1"/>
</dbReference>
<dbReference type="Proteomes" id="UP000494245">
    <property type="component" value="Unassembled WGS sequence"/>
</dbReference>
<dbReference type="InterPro" id="IPR011711">
    <property type="entry name" value="GntR_C"/>
</dbReference>
<dbReference type="PANTHER" id="PTHR43537:SF5">
    <property type="entry name" value="UXU OPERON TRANSCRIPTIONAL REGULATOR"/>
    <property type="match status" value="1"/>
</dbReference>
<protein>
    <submittedName>
        <fullName evidence="5">L-lactate dehydrogenase operon regulatory protein</fullName>
    </submittedName>
</protein>